<feature type="region of interest" description="Disordered" evidence="4">
    <location>
        <begin position="216"/>
        <end position="242"/>
    </location>
</feature>
<reference evidence="6" key="1">
    <citation type="submission" date="2022-08" db="EMBL/GenBank/DDBJ databases">
        <title>Novel sulphate-reducing endosymbionts in the free-living metamonad Anaeramoeba.</title>
        <authorList>
            <person name="Jerlstrom-Hultqvist J."/>
            <person name="Cepicka I."/>
            <person name="Gallot-Lavallee L."/>
            <person name="Salas-Leiva D."/>
            <person name="Curtis B.A."/>
            <person name="Zahonova K."/>
            <person name="Pipaliya S."/>
            <person name="Dacks J."/>
            <person name="Roger A.J."/>
        </authorList>
    </citation>
    <scope>NUCLEOTIDE SEQUENCE</scope>
    <source>
        <strain evidence="6">Busselton2</strain>
    </source>
</reference>
<feature type="region of interest" description="Disordered" evidence="4">
    <location>
        <begin position="49"/>
        <end position="132"/>
    </location>
</feature>
<dbReference type="AlphaFoldDB" id="A0AAV8A0F5"/>
<evidence type="ECO:0000256" key="2">
    <source>
        <dbReference type="ARBA" id="ARBA00022771"/>
    </source>
</evidence>
<feature type="compositionally biased region" description="Polar residues" evidence="4">
    <location>
        <begin position="110"/>
        <end position="130"/>
    </location>
</feature>
<keyword evidence="1" id="KW-0479">Metal-binding</keyword>
<dbReference type="GO" id="GO:0005634">
    <property type="term" value="C:nucleus"/>
    <property type="evidence" value="ECO:0007669"/>
    <property type="project" value="TreeGrafter"/>
</dbReference>
<dbReference type="SUPFAM" id="SSF57903">
    <property type="entry name" value="FYVE/PHD zinc finger"/>
    <property type="match status" value="1"/>
</dbReference>
<dbReference type="InterPro" id="IPR013083">
    <property type="entry name" value="Znf_RING/FYVE/PHD"/>
</dbReference>
<sequence>MQDYWSLPSLLAEEKYIGVKFLKQANYLGFLINDPKFTYLTVTNENQTKIKNENENENENEKEQDQNKEKEIQQKQKTNFDVNQPIHSTKQPTKTRKKIKKKKKKLSKKNSSPRGTKQTTNKKLQPSQEFGDSEEEVQSWCCGKEIPDEDWVFCDNKTCDRKWFHYCCVGITEPPKGKWFCPNCRFEQLEAELKKQLGDENNHKIQIKKELVDNNQDNLGLGRKKKKKKKNPKVKNPKNKEKEMELFLKNKLSPLNQETNNQDLQQRKEIKTEMDLEQEPELEHLQANRVDNSDELRHTDNETNKFNKNANNNTSFGFVKKKKKIYYIPKETRTKLPLWLVKSLKWLRAVLIKIPFHYTQKFRSRVLLESELYDLYKKSEHYFYTGSFLAKIAMDHRISDQFSIIFTKRLKEIVEWALFWDTGLREVDIPWHQNNKTMNNNLVFNNNYIDPNNYQLKNENNNNNNNYNSDNSNSNSNSNEGRNGNGNNKKKNNTNSYNVEKNSESTTIIPAFEVDELEILGAINPSDHSLLNSTPLTAFTEEQALLGSRLTNLERVIHFFCYINSEKWRLYKERNSEISPLKNGYIDDLSNRDQLN</sequence>
<dbReference type="SMART" id="SM00249">
    <property type="entry name" value="PHD"/>
    <property type="match status" value="1"/>
</dbReference>
<dbReference type="Proteomes" id="UP001146793">
    <property type="component" value="Unassembled WGS sequence"/>
</dbReference>
<dbReference type="GO" id="GO:0000492">
    <property type="term" value="P:box C/D snoRNP assembly"/>
    <property type="evidence" value="ECO:0007669"/>
    <property type="project" value="TreeGrafter"/>
</dbReference>
<keyword evidence="3" id="KW-0862">Zinc</keyword>
<evidence type="ECO:0000259" key="5">
    <source>
        <dbReference type="SMART" id="SM00249"/>
    </source>
</evidence>
<feature type="domain" description="Zinc finger PHD-type" evidence="5">
    <location>
        <begin position="140"/>
        <end position="185"/>
    </location>
</feature>
<dbReference type="GO" id="GO:0003723">
    <property type="term" value="F:RNA binding"/>
    <property type="evidence" value="ECO:0007669"/>
    <property type="project" value="InterPro"/>
</dbReference>
<dbReference type="InterPro" id="IPR001965">
    <property type="entry name" value="Znf_PHD"/>
</dbReference>
<feature type="compositionally biased region" description="Basic and acidic residues" evidence="4">
    <location>
        <begin position="49"/>
        <end position="74"/>
    </location>
</feature>
<feature type="compositionally biased region" description="Basic residues" evidence="4">
    <location>
        <begin position="222"/>
        <end position="237"/>
    </location>
</feature>
<dbReference type="PANTHER" id="PTHR13309">
    <property type="entry name" value="NUCLEAR FRAGILE X MENTAL RETARDATION PROTEIN INTERACTING PROTEIN 1"/>
    <property type="match status" value="1"/>
</dbReference>
<evidence type="ECO:0000256" key="1">
    <source>
        <dbReference type="ARBA" id="ARBA00022723"/>
    </source>
</evidence>
<accession>A0AAV8A0F5</accession>
<dbReference type="PANTHER" id="PTHR13309:SF0">
    <property type="entry name" value="FMR1-INTERACTING PROTEIN NUFIP1"/>
    <property type="match status" value="1"/>
</dbReference>
<feature type="compositionally biased region" description="Basic residues" evidence="4">
    <location>
        <begin position="93"/>
        <end position="108"/>
    </location>
</feature>
<dbReference type="InterPro" id="IPR011011">
    <property type="entry name" value="Znf_FYVE_PHD"/>
</dbReference>
<keyword evidence="2" id="KW-0863">Zinc-finger</keyword>
<evidence type="ECO:0000256" key="4">
    <source>
        <dbReference type="SAM" id="MobiDB-lite"/>
    </source>
</evidence>
<organism evidence="6 7">
    <name type="scientific">Anaeramoeba flamelloides</name>
    <dbReference type="NCBI Taxonomy" id="1746091"/>
    <lineage>
        <taxon>Eukaryota</taxon>
        <taxon>Metamonada</taxon>
        <taxon>Anaeramoebidae</taxon>
        <taxon>Anaeramoeba</taxon>
    </lineage>
</organism>
<feature type="compositionally biased region" description="Low complexity" evidence="4">
    <location>
        <begin position="453"/>
        <end position="498"/>
    </location>
</feature>
<name>A0AAV8A0F5_9EUKA</name>
<comment type="caution">
    <text evidence="6">The sequence shown here is derived from an EMBL/GenBank/DDBJ whole genome shotgun (WGS) entry which is preliminary data.</text>
</comment>
<dbReference type="CDD" id="cd15505">
    <property type="entry name" value="PHD_ING"/>
    <property type="match status" value="1"/>
</dbReference>
<evidence type="ECO:0000313" key="7">
    <source>
        <dbReference type="Proteomes" id="UP001146793"/>
    </source>
</evidence>
<evidence type="ECO:0000256" key="3">
    <source>
        <dbReference type="ARBA" id="ARBA00022833"/>
    </source>
</evidence>
<dbReference type="EMBL" id="JANTQA010000020">
    <property type="protein sequence ID" value="KAJ3446516.1"/>
    <property type="molecule type" value="Genomic_DNA"/>
</dbReference>
<dbReference type="InterPro" id="IPR039136">
    <property type="entry name" value="NUFIP1-like"/>
</dbReference>
<dbReference type="Gene3D" id="3.30.40.10">
    <property type="entry name" value="Zinc/RING finger domain, C3HC4 (zinc finger)"/>
    <property type="match status" value="1"/>
</dbReference>
<proteinExistence type="predicted"/>
<dbReference type="GO" id="GO:0008270">
    <property type="term" value="F:zinc ion binding"/>
    <property type="evidence" value="ECO:0007669"/>
    <property type="project" value="UniProtKB-KW"/>
</dbReference>
<evidence type="ECO:0000313" key="6">
    <source>
        <dbReference type="EMBL" id="KAJ3446516.1"/>
    </source>
</evidence>
<gene>
    <name evidence="6" type="ORF">M0812_08326</name>
</gene>
<feature type="region of interest" description="Disordered" evidence="4">
    <location>
        <begin position="453"/>
        <end position="502"/>
    </location>
</feature>
<protein>
    <recommendedName>
        <fullName evidence="5">Zinc finger PHD-type domain-containing protein</fullName>
    </recommendedName>
</protein>
<dbReference type="Gene3D" id="1.20.58.2050">
    <property type="match status" value="1"/>
</dbReference>
<dbReference type="InterPro" id="IPR038437">
    <property type="entry name" value="GINS_Psf3_sf"/>
</dbReference>